<evidence type="ECO:0000256" key="8">
    <source>
        <dbReference type="ARBA" id="ARBA00023012"/>
    </source>
</evidence>
<dbReference type="PANTHER" id="PTHR43065">
    <property type="entry name" value="SENSOR HISTIDINE KINASE"/>
    <property type="match status" value="1"/>
</dbReference>
<dbReference type="InterPro" id="IPR003594">
    <property type="entry name" value="HATPase_dom"/>
</dbReference>
<dbReference type="PANTHER" id="PTHR43065:SF46">
    <property type="entry name" value="C4-DICARBOXYLATE TRANSPORT SENSOR PROTEIN DCTB"/>
    <property type="match status" value="1"/>
</dbReference>
<dbReference type="KEGG" id="dde:Dde_1015"/>
<dbReference type="EC" id="2.7.13.3" evidence="2"/>
<comment type="catalytic activity">
    <reaction evidence="1">
        <text>ATP + protein L-histidine = ADP + protein N-phospho-L-histidine.</text>
        <dbReference type="EC" id="2.7.13.3"/>
    </reaction>
</comment>
<dbReference type="RefSeq" id="WP_011367053.1">
    <property type="nucleotide sequence ID" value="NC_007519.1"/>
</dbReference>
<keyword evidence="3" id="KW-0597">Phosphoprotein</keyword>
<dbReference type="AlphaFoldDB" id="Q313T0"/>
<dbReference type="GO" id="GO:0000155">
    <property type="term" value="F:phosphorelay sensor kinase activity"/>
    <property type="evidence" value="ECO:0007669"/>
    <property type="project" value="InterPro"/>
</dbReference>
<dbReference type="SMART" id="SM00387">
    <property type="entry name" value="HATPase_c"/>
    <property type="match status" value="1"/>
</dbReference>
<dbReference type="Proteomes" id="UP000002710">
    <property type="component" value="Chromosome"/>
</dbReference>
<dbReference type="InterPro" id="IPR005467">
    <property type="entry name" value="His_kinase_dom"/>
</dbReference>
<evidence type="ECO:0000256" key="7">
    <source>
        <dbReference type="ARBA" id="ARBA00022840"/>
    </source>
</evidence>
<dbReference type="Pfam" id="PF02518">
    <property type="entry name" value="HATPase_c"/>
    <property type="match status" value="1"/>
</dbReference>
<evidence type="ECO:0000313" key="10">
    <source>
        <dbReference type="EMBL" id="ABB37816.1"/>
    </source>
</evidence>
<dbReference type="PROSITE" id="PS50109">
    <property type="entry name" value="HIS_KIN"/>
    <property type="match status" value="1"/>
</dbReference>
<feature type="domain" description="Histidine kinase" evidence="9">
    <location>
        <begin position="128"/>
        <end position="351"/>
    </location>
</feature>
<keyword evidence="5" id="KW-0547">Nucleotide-binding</keyword>
<accession>Q313T0</accession>
<sequence>MTELLHHRQPRRCNAGPLYAVTDSDGVFVVVSAGFASLMHGAGGMPDAALTGRPAAAFLARLTPAPQMPLTAAWNGKVWLDFYGLLHVEIVPFTACACKEGRAAWHLIQLLPDAAEACMDCAGRTARGLAHDFNNALASVMGFAELAAGQAGHGGSSELLHRSLANVLKGCGRAGAVLEKARAVAGRIPLNLTRHSACALLQQWTDTRRAALPDSVQLCTGTLQALPAITADARWLEKAFAAVWDNALMAMRGTGGTLRVECRAGQGYDGRAYVFMDVTDTGCGMDMQTCREAVEPFFSGWENTAGQTSAGGQGWGLSLAWGVLRAHGGGLEISAQPLAGCRVSFRLPAACEG</sequence>
<dbReference type="HOGENOM" id="CLU_784638_0_0_7"/>
<evidence type="ECO:0000256" key="3">
    <source>
        <dbReference type="ARBA" id="ARBA00022553"/>
    </source>
</evidence>
<keyword evidence="4" id="KW-0808">Transferase</keyword>
<dbReference type="InterPro" id="IPR003661">
    <property type="entry name" value="HisK_dim/P_dom"/>
</dbReference>
<evidence type="ECO:0000313" key="11">
    <source>
        <dbReference type="Proteomes" id="UP000002710"/>
    </source>
</evidence>
<evidence type="ECO:0000256" key="2">
    <source>
        <dbReference type="ARBA" id="ARBA00012438"/>
    </source>
</evidence>
<evidence type="ECO:0000256" key="6">
    <source>
        <dbReference type="ARBA" id="ARBA00022777"/>
    </source>
</evidence>
<evidence type="ECO:0000256" key="4">
    <source>
        <dbReference type="ARBA" id="ARBA00022679"/>
    </source>
</evidence>
<organism evidence="10 11">
    <name type="scientific">Oleidesulfovibrio alaskensis (strain ATCC BAA-1058 / DSM 17464 / G20)</name>
    <name type="common">Desulfovibrio alaskensis</name>
    <dbReference type="NCBI Taxonomy" id="207559"/>
    <lineage>
        <taxon>Bacteria</taxon>
        <taxon>Pseudomonadati</taxon>
        <taxon>Thermodesulfobacteriota</taxon>
        <taxon>Desulfovibrionia</taxon>
        <taxon>Desulfovibrionales</taxon>
        <taxon>Desulfovibrionaceae</taxon>
        <taxon>Oleidesulfovibrio</taxon>
    </lineage>
</organism>
<dbReference type="eggNOG" id="COG4191">
    <property type="taxonomic scope" value="Bacteria"/>
</dbReference>
<dbReference type="SUPFAM" id="SSF55874">
    <property type="entry name" value="ATPase domain of HSP90 chaperone/DNA topoisomerase II/histidine kinase"/>
    <property type="match status" value="1"/>
</dbReference>
<gene>
    <name evidence="10" type="ordered locus">Dde_1015</name>
</gene>
<dbReference type="GO" id="GO:0005524">
    <property type="term" value="F:ATP binding"/>
    <property type="evidence" value="ECO:0007669"/>
    <property type="project" value="UniProtKB-KW"/>
</dbReference>
<dbReference type="EMBL" id="CP000112">
    <property type="protein sequence ID" value="ABB37816.1"/>
    <property type="molecule type" value="Genomic_DNA"/>
</dbReference>
<dbReference type="PRINTS" id="PR00344">
    <property type="entry name" value="BCTRLSENSOR"/>
</dbReference>
<evidence type="ECO:0000259" key="9">
    <source>
        <dbReference type="PROSITE" id="PS50109"/>
    </source>
</evidence>
<dbReference type="InterPro" id="IPR004358">
    <property type="entry name" value="Sig_transdc_His_kin-like_C"/>
</dbReference>
<reference evidence="10 11" key="1">
    <citation type="journal article" date="2011" name="J. Bacteriol.">
        <title>Complete genome sequence and updated annotation of Desulfovibrio alaskensis G20.</title>
        <authorList>
            <person name="Hauser L.J."/>
            <person name="Land M.L."/>
            <person name="Brown S.D."/>
            <person name="Larimer F."/>
            <person name="Keller K.L."/>
            <person name="Rapp-Giles B.J."/>
            <person name="Price M.N."/>
            <person name="Lin M."/>
            <person name="Bruce D.C."/>
            <person name="Detter J.C."/>
            <person name="Tapia R."/>
            <person name="Han C.S."/>
            <person name="Goodwin L.A."/>
            <person name="Cheng J.F."/>
            <person name="Pitluck S."/>
            <person name="Copeland A."/>
            <person name="Lucas S."/>
            <person name="Nolan M."/>
            <person name="Lapidus A.L."/>
            <person name="Palumbo A.V."/>
            <person name="Wall J.D."/>
        </authorList>
    </citation>
    <scope>NUCLEOTIDE SEQUENCE [LARGE SCALE GENOMIC DNA]</scope>
    <source>
        <strain evidence="11">ATCC BAA 1058 / DSM 17464 / G20</strain>
    </source>
</reference>
<protein>
    <recommendedName>
        <fullName evidence="2">histidine kinase</fullName>
        <ecNumber evidence="2">2.7.13.3</ecNumber>
    </recommendedName>
</protein>
<evidence type="ECO:0000256" key="1">
    <source>
        <dbReference type="ARBA" id="ARBA00000085"/>
    </source>
</evidence>
<dbReference type="CDD" id="cd00082">
    <property type="entry name" value="HisKA"/>
    <property type="match status" value="1"/>
</dbReference>
<proteinExistence type="predicted"/>
<dbReference type="Gene3D" id="1.10.287.130">
    <property type="match status" value="1"/>
</dbReference>
<keyword evidence="6 10" id="KW-0418">Kinase</keyword>
<keyword evidence="11" id="KW-1185">Reference proteome</keyword>
<keyword evidence="8" id="KW-0902">Two-component regulatory system</keyword>
<dbReference type="Gene3D" id="3.30.565.10">
    <property type="entry name" value="Histidine kinase-like ATPase, C-terminal domain"/>
    <property type="match status" value="1"/>
</dbReference>
<name>Q313T0_OLEA2</name>
<dbReference type="STRING" id="207559.Dde_1015"/>
<keyword evidence="7" id="KW-0067">ATP-binding</keyword>
<dbReference type="InterPro" id="IPR036890">
    <property type="entry name" value="HATPase_C_sf"/>
</dbReference>
<evidence type="ECO:0000256" key="5">
    <source>
        <dbReference type="ARBA" id="ARBA00022741"/>
    </source>
</evidence>